<dbReference type="PANTHER" id="PTHR35985">
    <property type="entry name" value="OS07G0675200 PROTEIN"/>
    <property type="match status" value="1"/>
</dbReference>
<dbReference type="Proteomes" id="UP000594263">
    <property type="component" value="Unplaced"/>
</dbReference>
<protein>
    <submittedName>
        <fullName evidence="2">Uncharacterized protein</fullName>
    </submittedName>
</protein>
<evidence type="ECO:0000256" key="1">
    <source>
        <dbReference type="SAM" id="MobiDB-lite"/>
    </source>
</evidence>
<accession>A0A7N0V4N4</accession>
<evidence type="ECO:0000313" key="2">
    <source>
        <dbReference type="EnsemblPlants" id="Kaladp0101s0282.1.v1.1"/>
    </source>
</evidence>
<keyword evidence="3" id="KW-1185">Reference proteome</keyword>
<dbReference type="OMA" id="WPDESKS"/>
<sequence>MHSRTTAALRLCGSRGAFGWRQFSKPAIPTGIPADPAIHAGGENNDAEDEIETKPAAGTKGGSGGERLKTTNNPLSAPKLESTPVSPPLNPKAQQKRTNTTAIEQVICAAGVDAFPSRLERERNRKEQELDDKEYFKHHKASPLSEIQIADTRKPVTRATDGTADSKHESGAGGIVLWLPEQLLSADETLRLASEIFRQNAMRGDPDSPHGRVLRQLRGEWW</sequence>
<evidence type="ECO:0000313" key="3">
    <source>
        <dbReference type="Proteomes" id="UP000594263"/>
    </source>
</evidence>
<proteinExistence type="predicted"/>
<dbReference type="PANTHER" id="PTHR35985:SF1">
    <property type="entry name" value="OS07G0675200 PROTEIN"/>
    <property type="match status" value="1"/>
</dbReference>
<organism evidence="2 3">
    <name type="scientific">Kalanchoe fedtschenkoi</name>
    <name type="common">Lavender scallops</name>
    <name type="synonym">South American air plant</name>
    <dbReference type="NCBI Taxonomy" id="63787"/>
    <lineage>
        <taxon>Eukaryota</taxon>
        <taxon>Viridiplantae</taxon>
        <taxon>Streptophyta</taxon>
        <taxon>Embryophyta</taxon>
        <taxon>Tracheophyta</taxon>
        <taxon>Spermatophyta</taxon>
        <taxon>Magnoliopsida</taxon>
        <taxon>eudicotyledons</taxon>
        <taxon>Gunneridae</taxon>
        <taxon>Pentapetalae</taxon>
        <taxon>Saxifragales</taxon>
        <taxon>Crassulaceae</taxon>
        <taxon>Kalanchoe</taxon>
    </lineage>
</organism>
<dbReference type="AlphaFoldDB" id="A0A7N0V4N4"/>
<reference evidence="2" key="1">
    <citation type="submission" date="2021-01" db="UniProtKB">
        <authorList>
            <consortium name="EnsemblPlants"/>
        </authorList>
    </citation>
    <scope>IDENTIFICATION</scope>
</reference>
<name>A0A7N0V4N4_KALFE</name>
<feature type="region of interest" description="Disordered" evidence="1">
    <location>
        <begin position="29"/>
        <end position="99"/>
    </location>
</feature>
<dbReference type="Gramene" id="Kaladp0101s0282.1.v1.1">
    <property type="protein sequence ID" value="Kaladp0101s0282.1.v1.1"/>
    <property type="gene ID" value="Kaladp0101s0282.v1.1"/>
</dbReference>
<dbReference type="EnsemblPlants" id="Kaladp0101s0282.1.v1.1">
    <property type="protein sequence ID" value="Kaladp0101s0282.1.v1.1"/>
    <property type="gene ID" value="Kaladp0101s0282.v1.1"/>
</dbReference>